<proteinExistence type="inferred from homology"/>
<dbReference type="Gene3D" id="3.40.50.720">
    <property type="entry name" value="NAD(P)-binding Rossmann-like Domain"/>
    <property type="match status" value="1"/>
</dbReference>
<dbReference type="InterPro" id="IPR002347">
    <property type="entry name" value="SDR_fam"/>
</dbReference>
<evidence type="ECO:0000313" key="3">
    <source>
        <dbReference type="EMBL" id="GAA4548663.1"/>
    </source>
</evidence>
<accession>A0ABP8RUI1</accession>
<dbReference type="InterPro" id="IPR020904">
    <property type="entry name" value="Sc_DH/Rdtase_CS"/>
</dbReference>
<organism evidence="3 4">
    <name type="scientific">Pseudonocardia xishanensis</name>
    <dbReference type="NCBI Taxonomy" id="630995"/>
    <lineage>
        <taxon>Bacteria</taxon>
        <taxon>Bacillati</taxon>
        <taxon>Actinomycetota</taxon>
        <taxon>Actinomycetes</taxon>
        <taxon>Pseudonocardiales</taxon>
        <taxon>Pseudonocardiaceae</taxon>
        <taxon>Pseudonocardia</taxon>
    </lineage>
</organism>
<keyword evidence="4" id="KW-1185">Reference proteome</keyword>
<evidence type="ECO:0000313" key="4">
    <source>
        <dbReference type="Proteomes" id="UP001501598"/>
    </source>
</evidence>
<dbReference type="PANTHER" id="PTHR43477:SF1">
    <property type="entry name" value="DIHYDROANTICAPSIN 7-DEHYDROGENASE"/>
    <property type="match status" value="1"/>
</dbReference>
<dbReference type="InterPro" id="IPR036291">
    <property type="entry name" value="NAD(P)-bd_dom_sf"/>
</dbReference>
<dbReference type="SUPFAM" id="SSF51735">
    <property type="entry name" value="NAD(P)-binding Rossmann-fold domains"/>
    <property type="match status" value="1"/>
</dbReference>
<dbReference type="Pfam" id="PF13561">
    <property type="entry name" value="adh_short_C2"/>
    <property type="match status" value="1"/>
</dbReference>
<sequence>MVCVGRRAEPTEAVAEEVGGSAFLGDAQDRPTMQRLFETIDAEHGRLDGIVDIIAIGIQGGILTMGDDDWQWQFDNVLRHAYLALQIGSPLMAGDGGGTVTLVSSVHGHAVWEQPALGYAVAKAALNHLTRVTAVELGPMGIRVNAASPGLHTTPRWQGKGDEWYEAVAQAHPLRRVGHPSDVASVILFLASELSRNVTGQVLVVDGGLTLQSPPAVAPDAAGGFSRS</sequence>
<dbReference type="PRINTS" id="PR00081">
    <property type="entry name" value="GDHRDH"/>
</dbReference>
<comment type="caution">
    <text evidence="3">The sequence shown here is derived from an EMBL/GenBank/DDBJ whole genome shotgun (WGS) entry which is preliminary data.</text>
</comment>
<name>A0ABP8RUI1_9PSEU</name>
<reference evidence="4" key="1">
    <citation type="journal article" date="2019" name="Int. J. Syst. Evol. Microbiol.">
        <title>The Global Catalogue of Microorganisms (GCM) 10K type strain sequencing project: providing services to taxonomists for standard genome sequencing and annotation.</title>
        <authorList>
            <consortium name="The Broad Institute Genomics Platform"/>
            <consortium name="The Broad Institute Genome Sequencing Center for Infectious Disease"/>
            <person name="Wu L."/>
            <person name="Ma J."/>
        </authorList>
    </citation>
    <scope>NUCLEOTIDE SEQUENCE [LARGE SCALE GENOMIC DNA]</scope>
    <source>
        <strain evidence="4">JCM 17906</strain>
    </source>
</reference>
<gene>
    <name evidence="3" type="ORF">GCM10023175_35480</name>
</gene>
<dbReference type="CDD" id="cd05233">
    <property type="entry name" value="SDR_c"/>
    <property type="match status" value="1"/>
</dbReference>
<keyword evidence="2" id="KW-0560">Oxidoreductase</keyword>
<dbReference type="PROSITE" id="PS00061">
    <property type="entry name" value="ADH_SHORT"/>
    <property type="match status" value="1"/>
</dbReference>
<evidence type="ECO:0000256" key="1">
    <source>
        <dbReference type="ARBA" id="ARBA00006484"/>
    </source>
</evidence>
<dbReference type="PANTHER" id="PTHR43477">
    <property type="entry name" value="DIHYDROANTICAPSIN 7-DEHYDROGENASE"/>
    <property type="match status" value="1"/>
</dbReference>
<dbReference type="EMBL" id="BAABGT010000040">
    <property type="protein sequence ID" value="GAA4548663.1"/>
    <property type="molecule type" value="Genomic_DNA"/>
</dbReference>
<evidence type="ECO:0000256" key="2">
    <source>
        <dbReference type="ARBA" id="ARBA00023002"/>
    </source>
</evidence>
<dbReference type="Proteomes" id="UP001501598">
    <property type="component" value="Unassembled WGS sequence"/>
</dbReference>
<dbReference type="InterPro" id="IPR051122">
    <property type="entry name" value="SDR_DHRS6-like"/>
</dbReference>
<comment type="similarity">
    <text evidence="1">Belongs to the short-chain dehydrogenases/reductases (SDR) family.</text>
</comment>
<protein>
    <submittedName>
        <fullName evidence="3">Glucose 1-dehydrogenase</fullName>
    </submittedName>
</protein>